<reference evidence="3" key="1">
    <citation type="submission" date="2018-09" db="EMBL/GenBank/DDBJ databases">
        <authorList>
            <person name="Livingstone P.G."/>
            <person name="Whitworth D.E."/>
        </authorList>
    </citation>
    <scope>NUCLEOTIDE SEQUENCE [LARGE SCALE GENOMIC DNA]</scope>
    <source>
        <strain evidence="3">CA051B</strain>
    </source>
</reference>
<comment type="caution">
    <text evidence="2">The sequence shown here is derived from an EMBL/GenBank/DDBJ whole genome shotgun (WGS) entry which is preliminary data.</text>
</comment>
<dbReference type="EMBL" id="RAWB01000921">
    <property type="protein sequence ID" value="RKH37411.1"/>
    <property type="molecule type" value="Genomic_DNA"/>
</dbReference>
<feature type="region of interest" description="Disordered" evidence="1">
    <location>
        <begin position="322"/>
        <end position="346"/>
    </location>
</feature>
<organism evidence="2 3">
    <name type="scientific">Corallococcus llansteffanensis</name>
    <dbReference type="NCBI Taxonomy" id="2316731"/>
    <lineage>
        <taxon>Bacteria</taxon>
        <taxon>Pseudomonadati</taxon>
        <taxon>Myxococcota</taxon>
        <taxon>Myxococcia</taxon>
        <taxon>Myxococcales</taxon>
        <taxon>Cystobacterineae</taxon>
        <taxon>Myxococcaceae</taxon>
        <taxon>Corallococcus</taxon>
    </lineage>
</organism>
<evidence type="ECO:0000313" key="3">
    <source>
        <dbReference type="Proteomes" id="UP000272888"/>
    </source>
</evidence>
<keyword evidence="3" id="KW-1185">Reference proteome</keyword>
<evidence type="ECO:0000313" key="2">
    <source>
        <dbReference type="EMBL" id="RKH37411.1"/>
    </source>
</evidence>
<feature type="compositionally biased region" description="Low complexity" evidence="1">
    <location>
        <begin position="322"/>
        <end position="339"/>
    </location>
</feature>
<protein>
    <submittedName>
        <fullName evidence="2">Uncharacterized protein</fullName>
    </submittedName>
</protein>
<dbReference type="Proteomes" id="UP000272888">
    <property type="component" value="Unassembled WGS sequence"/>
</dbReference>
<sequence length="646" mass="66643">MKAVVTLLEQMPPEAARPPGLDERACPSKSAHHEGVLLYLKGIATSKPALTAKGAFLLNASLRCMSAREALRLNTAFARALGHIEALPTHERRMAAGIVVPLVLIQLDATKHAGNNALMRHVLRMFSDYAAVFSMPGSAVQTYGVWLPAAVSWDLSGVRSFCELSAKTGCVSGHALLRAVTDPLAIGLGDCGLVEAVEGGLDALGAYSCRKGVCAASAVARGANGARLPRGLLNYASEGLTPYGISVNDVALTLGCARGGPGAAGGTPAAVLNGGRPRLDCVVDRSASSSFSCIRESVTASSGVGELMSGAQPSVPTGDLCTTASGASTSPGPASAPTAHDNDSDVKKAKEEVARNLEDPVIQNKVIETLQGTGQPDERVRNIMVGVAASLRSGSTPVHVVSDGDARGIKAGGVLAVGYTDYVQIVIDYDFAKSSDPSASGSLGNILMHEALHVVFGRLGLKQSDNGGEHHSWMMASGITWATACKKAGDPGCEKLCGADTDCASRCTAVSLRMKQFLKCMPKERTPRVPQPVDPSPLEDSAAGFAGCSFPATAPISLAPNCMLVRCMDGTPPKLVSGRCVCGGDSSLDSARIFATSCGALDCAGKTPVVGPGGCSCQDTGATLLMKTGEIIRRWGTRIYKIPVGQ</sequence>
<gene>
    <name evidence="2" type="ORF">D7V93_42090</name>
</gene>
<dbReference type="AlphaFoldDB" id="A0A3A8N563"/>
<name>A0A3A8N563_9BACT</name>
<evidence type="ECO:0000256" key="1">
    <source>
        <dbReference type="SAM" id="MobiDB-lite"/>
    </source>
</evidence>
<proteinExistence type="predicted"/>
<accession>A0A3A8N563</accession>